<protein>
    <recommendedName>
        <fullName evidence="4">Nucleotidyltransferase AbiEii toxin of type IV toxin-antitoxin system</fullName>
    </recommendedName>
</protein>
<dbReference type="Gene3D" id="3.30.460.40">
    <property type="match status" value="1"/>
</dbReference>
<sequence>MTAFQISVAALFFSLPASEGFLLAGGAALAAQKLTSRPTHDLDLFTRAGASSVPEARDAFEAAARDRGWTVERIRDTETFCRFVVHGDDDLLVDLALDAPPTMPPVASIAGPTFGLEELAARKVVALFDRAEARDFADVFALAQRYSKDLLIHRAAEVDAGFDPVILSTMLGSLSRFRDDEIPVDAVRLDELRSFFEQWREELRAGGT</sequence>
<keyword evidence="3" id="KW-1185">Reference proteome</keyword>
<gene>
    <name evidence="2" type="ORF">HF577_07905</name>
</gene>
<name>A0ABX1RC45_9PSEU</name>
<evidence type="ECO:0000256" key="1">
    <source>
        <dbReference type="SAM" id="SignalP"/>
    </source>
</evidence>
<dbReference type="EMBL" id="JAAXKY010000017">
    <property type="protein sequence ID" value="NMH77020.1"/>
    <property type="molecule type" value="Genomic_DNA"/>
</dbReference>
<dbReference type="InterPro" id="IPR014942">
    <property type="entry name" value="AbiEii"/>
</dbReference>
<organism evidence="2 3">
    <name type="scientific">Pseudonocardia xinjiangensis</name>
    <dbReference type="NCBI Taxonomy" id="75289"/>
    <lineage>
        <taxon>Bacteria</taxon>
        <taxon>Bacillati</taxon>
        <taxon>Actinomycetota</taxon>
        <taxon>Actinomycetes</taxon>
        <taxon>Pseudonocardiales</taxon>
        <taxon>Pseudonocardiaceae</taxon>
        <taxon>Pseudonocardia</taxon>
    </lineage>
</organism>
<dbReference type="Pfam" id="PF08843">
    <property type="entry name" value="AbiEii"/>
    <property type="match status" value="1"/>
</dbReference>
<evidence type="ECO:0008006" key="4">
    <source>
        <dbReference type="Google" id="ProtNLM"/>
    </source>
</evidence>
<evidence type="ECO:0000313" key="3">
    <source>
        <dbReference type="Proteomes" id="UP001296706"/>
    </source>
</evidence>
<evidence type="ECO:0000313" key="2">
    <source>
        <dbReference type="EMBL" id="NMH77020.1"/>
    </source>
</evidence>
<feature type="signal peptide" evidence="1">
    <location>
        <begin position="1"/>
        <end position="19"/>
    </location>
</feature>
<accession>A0ABX1RC45</accession>
<keyword evidence="1" id="KW-0732">Signal</keyword>
<reference evidence="2 3" key="1">
    <citation type="submission" date="2020-04" db="EMBL/GenBank/DDBJ databases">
        <authorList>
            <person name="Klaysubun C."/>
            <person name="Duangmal K."/>
            <person name="Lipun K."/>
        </authorList>
    </citation>
    <scope>NUCLEOTIDE SEQUENCE [LARGE SCALE GENOMIC DNA]</scope>
    <source>
        <strain evidence="2 3">JCM 11839</strain>
    </source>
</reference>
<dbReference type="Proteomes" id="UP001296706">
    <property type="component" value="Unassembled WGS sequence"/>
</dbReference>
<comment type="caution">
    <text evidence="2">The sequence shown here is derived from an EMBL/GenBank/DDBJ whole genome shotgun (WGS) entry which is preliminary data.</text>
</comment>
<proteinExistence type="predicted"/>
<feature type="chain" id="PRO_5046089767" description="Nucleotidyltransferase AbiEii toxin of type IV toxin-antitoxin system" evidence="1">
    <location>
        <begin position="20"/>
        <end position="208"/>
    </location>
</feature>